<keyword evidence="4" id="KW-1185">Reference proteome</keyword>
<evidence type="ECO:0000313" key="4">
    <source>
        <dbReference type="Proteomes" id="UP001303160"/>
    </source>
</evidence>
<feature type="region of interest" description="Disordered" evidence="1">
    <location>
        <begin position="283"/>
        <end position="306"/>
    </location>
</feature>
<dbReference type="PANTHER" id="PTHR42470">
    <property type="entry name" value="VAST DOMAIN-CONTAINING PROTEIN"/>
    <property type="match status" value="1"/>
</dbReference>
<name>A0AAN7AR71_9PEZI</name>
<accession>A0AAN7AR71</accession>
<dbReference type="Pfam" id="PF25545">
    <property type="entry name" value="DUF7924"/>
    <property type="match status" value="1"/>
</dbReference>
<reference evidence="3" key="1">
    <citation type="journal article" date="2023" name="Mol. Phylogenet. Evol.">
        <title>Genome-scale phylogeny and comparative genomics of the fungal order Sordariales.</title>
        <authorList>
            <person name="Hensen N."/>
            <person name="Bonometti L."/>
            <person name="Westerberg I."/>
            <person name="Brannstrom I.O."/>
            <person name="Guillou S."/>
            <person name="Cros-Aarteil S."/>
            <person name="Calhoun S."/>
            <person name="Haridas S."/>
            <person name="Kuo A."/>
            <person name="Mondo S."/>
            <person name="Pangilinan J."/>
            <person name="Riley R."/>
            <person name="LaButti K."/>
            <person name="Andreopoulos B."/>
            <person name="Lipzen A."/>
            <person name="Chen C."/>
            <person name="Yan M."/>
            <person name="Daum C."/>
            <person name="Ng V."/>
            <person name="Clum A."/>
            <person name="Steindorff A."/>
            <person name="Ohm R.A."/>
            <person name="Martin F."/>
            <person name="Silar P."/>
            <person name="Natvig D.O."/>
            <person name="Lalanne C."/>
            <person name="Gautier V."/>
            <person name="Ament-Velasquez S.L."/>
            <person name="Kruys A."/>
            <person name="Hutchinson M.I."/>
            <person name="Powell A.J."/>
            <person name="Barry K."/>
            <person name="Miller A.N."/>
            <person name="Grigoriev I.V."/>
            <person name="Debuchy R."/>
            <person name="Gladieux P."/>
            <person name="Hiltunen Thoren M."/>
            <person name="Johannesson H."/>
        </authorList>
    </citation>
    <scope>NUCLEOTIDE SEQUENCE</scope>
    <source>
        <strain evidence="3">CBS 315.58</strain>
    </source>
</reference>
<feature type="domain" description="DUF7924" evidence="2">
    <location>
        <begin position="69"/>
        <end position="276"/>
    </location>
</feature>
<organism evidence="3 4">
    <name type="scientific">Triangularia verruculosa</name>
    <dbReference type="NCBI Taxonomy" id="2587418"/>
    <lineage>
        <taxon>Eukaryota</taxon>
        <taxon>Fungi</taxon>
        <taxon>Dikarya</taxon>
        <taxon>Ascomycota</taxon>
        <taxon>Pezizomycotina</taxon>
        <taxon>Sordariomycetes</taxon>
        <taxon>Sordariomycetidae</taxon>
        <taxon>Sordariales</taxon>
        <taxon>Podosporaceae</taxon>
        <taxon>Triangularia</taxon>
    </lineage>
</organism>
<dbReference type="EMBL" id="MU864045">
    <property type="protein sequence ID" value="KAK4194680.1"/>
    <property type="molecule type" value="Genomic_DNA"/>
</dbReference>
<comment type="caution">
    <text evidence="3">The sequence shown here is derived from an EMBL/GenBank/DDBJ whole genome shotgun (WGS) entry which is preliminary data.</text>
</comment>
<dbReference type="Proteomes" id="UP001303160">
    <property type="component" value="Unassembled WGS sequence"/>
</dbReference>
<dbReference type="AlphaFoldDB" id="A0AAN7AR71"/>
<evidence type="ECO:0000256" key="1">
    <source>
        <dbReference type="SAM" id="MobiDB-lite"/>
    </source>
</evidence>
<dbReference type="InterPro" id="IPR057684">
    <property type="entry name" value="DUF7924"/>
</dbReference>
<evidence type="ECO:0000259" key="2">
    <source>
        <dbReference type="Pfam" id="PF25545"/>
    </source>
</evidence>
<proteinExistence type="predicted"/>
<dbReference type="PANTHER" id="PTHR42470:SF1">
    <property type="entry name" value="VAST DOMAIN-CONTAINING PROTEIN"/>
    <property type="match status" value="1"/>
</dbReference>
<evidence type="ECO:0000313" key="3">
    <source>
        <dbReference type="EMBL" id="KAK4194680.1"/>
    </source>
</evidence>
<sequence length="306" mass="34014">MEGTVRHAGYRSNCLESNNIHIQDPSIPLLPAIKLHWTRLSHLAPKTPKPPPDTVALAISELEKLGLECTEPKVVGFLGKHIFPGVWGGPLAQGLASRAAAPMDRHLLPRHPAAQSQVQQPWPDILYGYSEAAFTPEQRQTLKPLYPKAPFNLLLPFLAVECKAAAGTGGSLWAATNQCAGASTACLQAAAYLNTALTDVGRNASRVSNVCHSVAVDNHLAFLYVSWMDDEGHFYMQRVDFFCLLRPHDFVRFQQHIQAILKWGAETRLDGLRSALDEIAKARREEETEDKDEPKRKRRRMGAWAR</sequence>
<gene>
    <name evidence="3" type="ORF">QBC40DRAFT_187543</name>
</gene>
<protein>
    <recommendedName>
        <fullName evidence="2">DUF7924 domain-containing protein</fullName>
    </recommendedName>
</protein>
<feature type="compositionally biased region" description="Basic residues" evidence="1">
    <location>
        <begin position="296"/>
        <end position="306"/>
    </location>
</feature>
<reference evidence="3" key="2">
    <citation type="submission" date="2023-05" db="EMBL/GenBank/DDBJ databases">
        <authorList>
            <consortium name="Lawrence Berkeley National Laboratory"/>
            <person name="Steindorff A."/>
            <person name="Hensen N."/>
            <person name="Bonometti L."/>
            <person name="Westerberg I."/>
            <person name="Brannstrom I.O."/>
            <person name="Guillou S."/>
            <person name="Cros-Aarteil S."/>
            <person name="Calhoun S."/>
            <person name="Haridas S."/>
            <person name="Kuo A."/>
            <person name="Mondo S."/>
            <person name="Pangilinan J."/>
            <person name="Riley R."/>
            <person name="Labutti K."/>
            <person name="Andreopoulos B."/>
            <person name="Lipzen A."/>
            <person name="Chen C."/>
            <person name="Yanf M."/>
            <person name="Daum C."/>
            <person name="Ng V."/>
            <person name="Clum A."/>
            <person name="Ohm R."/>
            <person name="Martin F."/>
            <person name="Silar P."/>
            <person name="Natvig D."/>
            <person name="Lalanne C."/>
            <person name="Gautier V."/>
            <person name="Ament-Velasquez S.L."/>
            <person name="Kruys A."/>
            <person name="Hutchinson M.I."/>
            <person name="Powell A.J."/>
            <person name="Barry K."/>
            <person name="Miller A.N."/>
            <person name="Grigoriev I.V."/>
            <person name="Debuchy R."/>
            <person name="Gladieux P."/>
            <person name="Thoren M.H."/>
            <person name="Johannesson H."/>
        </authorList>
    </citation>
    <scope>NUCLEOTIDE SEQUENCE</scope>
    <source>
        <strain evidence="3">CBS 315.58</strain>
    </source>
</reference>